<dbReference type="AlphaFoldDB" id="A0A4R6ZFQ1"/>
<dbReference type="RefSeq" id="WP_036068948.1">
    <property type="nucleotide sequence ID" value="NZ_JAASUO010000020.1"/>
</dbReference>
<dbReference type="SUPFAM" id="SSF160419">
    <property type="entry name" value="YdfO-like"/>
    <property type="match status" value="1"/>
</dbReference>
<protein>
    <submittedName>
        <fullName evidence="1">Uncharacterized protein YbcV (DUF1398 family)</fullName>
    </submittedName>
</protein>
<comment type="caution">
    <text evidence="1">The sequence shown here is derived from an EMBL/GenBank/DDBJ whole genome shotgun (WGS) entry which is preliminary data.</text>
</comment>
<reference evidence="1 2" key="1">
    <citation type="submission" date="2019-03" db="EMBL/GenBank/DDBJ databases">
        <title>Genomic Encyclopedia of Type Strains, Phase III (KMG-III): the genomes of soil and plant-associated and newly described type strains.</title>
        <authorList>
            <person name="Whitman W."/>
        </authorList>
    </citation>
    <scope>NUCLEOTIDE SEQUENCE [LARGE SCALE GENOMIC DNA]</scope>
    <source>
        <strain evidence="1 2">CECT 7972</strain>
    </source>
</reference>
<dbReference type="OrthoDB" id="1550456at2"/>
<evidence type="ECO:0000313" key="1">
    <source>
        <dbReference type="EMBL" id="TDR51057.1"/>
    </source>
</evidence>
<name>A0A4R6ZFQ1_9LIST</name>
<dbReference type="InterPro" id="IPR036696">
    <property type="entry name" value="YdfO-like_sf"/>
</dbReference>
<evidence type="ECO:0000313" key="2">
    <source>
        <dbReference type="Proteomes" id="UP000295558"/>
    </source>
</evidence>
<dbReference type="Gene3D" id="3.30.1810.10">
    <property type="entry name" value="YdfO-like"/>
    <property type="match status" value="1"/>
</dbReference>
<dbReference type="EMBL" id="SNZK01000015">
    <property type="protein sequence ID" value="TDR51057.1"/>
    <property type="molecule type" value="Genomic_DNA"/>
</dbReference>
<dbReference type="STRING" id="1265846.PROCOU_00400"/>
<organism evidence="1 2">
    <name type="scientific">Listeria rocourtiae</name>
    <dbReference type="NCBI Taxonomy" id="647910"/>
    <lineage>
        <taxon>Bacteria</taxon>
        <taxon>Bacillati</taxon>
        <taxon>Bacillota</taxon>
        <taxon>Bacilli</taxon>
        <taxon>Bacillales</taxon>
        <taxon>Listeriaceae</taxon>
        <taxon>Listeria</taxon>
    </lineage>
</organism>
<dbReference type="Proteomes" id="UP000295558">
    <property type="component" value="Unassembled WGS sequence"/>
</dbReference>
<sequence>MLTQKKIMQVATSEENAGDFPKVVQGFKAAGVVKYDYLVKTGMYVFWDEEGATVEAQLNGVPKNIASESSITGIKEAVKQAQSGKIDFEQFCELAGLAGVSVWHSDLAEMVVTYRDGAGAVLLQEPIPTGK</sequence>
<accession>A0A4R6ZFQ1</accession>
<dbReference type="InterPro" id="IPR009833">
    <property type="entry name" value="DUF1398"/>
</dbReference>
<keyword evidence="2" id="KW-1185">Reference proteome</keyword>
<proteinExistence type="predicted"/>
<gene>
    <name evidence="1" type="ORF">DFP96_11517</name>
</gene>
<dbReference type="Pfam" id="PF07166">
    <property type="entry name" value="DUF1398"/>
    <property type="match status" value="1"/>
</dbReference>